<keyword evidence="4" id="KW-1185">Reference proteome</keyword>
<dbReference type="GO" id="GO:0005829">
    <property type="term" value="C:cytosol"/>
    <property type="evidence" value="ECO:0007669"/>
    <property type="project" value="TreeGrafter"/>
</dbReference>
<evidence type="ECO:0000313" key="4">
    <source>
        <dbReference type="Proteomes" id="UP001150569"/>
    </source>
</evidence>
<gene>
    <name evidence="3" type="primary">LTV1_1</name>
    <name evidence="3" type="ORF">IWQ60_002534</name>
</gene>
<comment type="similarity">
    <text evidence="1">Belongs to the LTV1 family.</text>
</comment>
<organism evidence="3 4">
    <name type="scientific">Tieghemiomyces parasiticus</name>
    <dbReference type="NCBI Taxonomy" id="78921"/>
    <lineage>
        <taxon>Eukaryota</taxon>
        <taxon>Fungi</taxon>
        <taxon>Fungi incertae sedis</taxon>
        <taxon>Zoopagomycota</taxon>
        <taxon>Kickxellomycotina</taxon>
        <taxon>Dimargaritomycetes</taxon>
        <taxon>Dimargaritales</taxon>
        <taxon>Dimargaritaceae</taxon>
        <taxon>Tieghemiomyces</taxon>
    </lineage>
</organism>
<dbReference type="Proteomes" id="UP001150569">
    <property type="component" value="Unassembled WGS sequence"/>
</dbReference>
<comment type="caution">
    <text evidence="3">The sequence shown here is derived from an EMBL/GenBank/DDBJ whole genome shotgun (WGS) entry which is preliminary data.</text>
</comment>
<dbReference type="GO" id="GO:0042274">
    <property type="term" value="P:ribosomal small subunit biogenesis"/>
    <property type="evidence" value="ECO:0007669"/>
    <property type="project" value="InterPro"/>
</dbReference>
<dbReference type="PANTHER" id="PTHR21531:SF0">
    <property type="entry name" value="PROTEIN LTV1 HOMOLOG"/>
    <property type="match status" value="1"/>
</dbReference>
<dbReference type="EMBL" id="JANBPT010000097">
    <property type="protein sequence ID" value="KAJ1927890.1"/>
    <property type="molecule type" value="Genomic_DNA"/>
</dbReference>
<feature type="compositionally biased region" description="Acidic residues" evidence="2">
    <location>
        <begin position="448"/>
        <end position="458"/>
    </location>
</feature>
<evidence type="ECO:0000256" key="2">
    <source>
        <dbReference type="SAM" id="MobiDB-lite"/>
    </source>
</evidence>
<protein>
    <submittedName>
        <fullName evidence="3">Protein ltv1</fullName>
    </submittedName>
</protein>
<evidence type="ECO:0000313" key="3">
    <source>
        <dbReference type="EMBL" id="KAJ1927890.1"/>
    </source>
</evidence>
<dbReference type="GO" id="GO:0005634">
    <property type="term" value="C:nucleus"/>
    <property type="evidence" value="ECO:0007669"/>
    <property type="project" value="TreeGrafter"/>
</dbReference>
<dbReference type="GO" id="GO:0030688">
    <property type="term" value="C:preribosome, small subunit precursor"/>
    <property type="evidence" value="ECO:0007669"/>
    <property type="project" value="TreeGrafter"/>
</dbReference>
<feature type="region of interest" description="Disordered" evidence="2">
    <location>
        <begin position="428"/>
        <end position="522"/>
    </location>
</feature>
<dbReference type="AlphaFoldDB" id="A0A9W8DVL3"/>
<sequence length="522" mass="59343">MVKKPFIERDEARVFQLLHRSQHDPLVVDPESSQRVLVEVNKNKAETQEPENTYPKKFEDAAASRVGQAALHGIYYDDTEYDYMKHLKVMSTEPGAVYTGPGSRAAPTESSRRTGFALKGDTPEAGPSKGLVLPEEALPSRVQMPVGILNQEAYPKGLLLEYDHEVREAIYALDDEQCTKADVDQDFFDMLNAEGDIEYERDEETHDADNEEQDFLWRVKQANQRRDNFGSDAGSVGSGGWNDDDGRRTTGTGFSMSSSAMFRNENLTLLDERFDQFEGIYASTDESDEDDNSEAMGQRNVRDDFEEILDQFLDKYEVAGRKMMVKVEGERGVDKWDTVRRTLVRTTLSDGEGGEVRDTTERDEIVNLVHYAGRSRRGETGYEVVHCVDHAKKYDNWDCESVLSTYSNLENHPSLIPEAPSRRIKINQRTGLPSSTPNHRAATQQDQDASDENDEENQEPSVNLGAPRSKKETAEEKKQRKQATKELKKIRRQEKKATKDSYRQDRVNTQATRNPFAYQIPL</sequence>
<dbReference type="GO" id="GO:0000056">
    <property type="term" value="P:ribosomal small subunit export from nucleus"/>
    <property type="evidence" value="ECO:0007669"/>
    <property type="project" value="TreeGrafter"/>
</dbReference>
<feature type="compositionally biased region" description="Polar residues" evidence="2">
    <location>
        <begin position="428"/>
        <end position="447"/>
    </location>
</feature>
<feature type="region of interest" description="Disordered" evidence="2">
    <location>
        <begin position="227"/>
        <end position="257"/>
    </location>
</feature>
<proteinExistence type="inferred from homology"/>
<feature type="compositionally biased region" description="Basic and acidic residues" evidence="2">
    <location>
        <begin position="495"/>
        <end position="506"/>
    </location>
</feature>
<dbReference type="OrthoDB" id="5852896at2759"/>
<dbReference type="PANTHER" id="PTHR21531">
    <property type="entry name" value="LOW-TEMPERATURE VIABILITY PROTEIN LTV1-RELATED"/>
    <property type="match status" value="1"/>
</dbReference>
<feature type="compositionally biased region" description="Basic and acidic residues" evidence="2">
    <location>
        <begin position="469"/>
        <end position="487"/>
    </location>
</feature>
<accession>A0A9W8DVL3</accession>
<dbReference type="Pfam" id="PF04180">
    <property type="entry name" value="LTV"/>
    <property type="match status" value="2"/>
</dbReference>
<reference evidence="3" key="1">
    <citation type="submission" date="2022-07" db="EMBL/GenBank/DDBJ databases">
        <title>Phylogenomic reconstructions and comparative analyses of Kickxellomycotina fungi.</title>
        <authorList>
            <person name="Reynolds N.K."/>
            <person name="Stajich J.E."/>
            <person name="Barry K."/>
            <person name="Grigoriev I.V."/>
            <person name="Crous P."/>
            <person name="Smith M.E."/>
        </authorList>
    </citation>
    <scope>NUCLEOTIDE SEQUENCE</scope>
    <source>
        <strain evidence="3">RSA 861</strain>
    </source>
</reference>
<evidence type="ECO:0000256" key="1">
    <source>
        <dbReference type="ARBA" id="ARBA00009078"/>
    </source>
</evidence>
<name>A0A9W8DVL3_9FUNG</name>
<dbReference type="InterPro" id="IPR007307">
    <property type="entry name" value="Ltv1"/>
</dbReference>